<name>A0ABW6ZUR5_9HYPH</name>
<feature type="transmembrane region" description="Helical" evidence="1">
    <location>
        <begin position="57"/>
        <end position="76"/>
    </location>
</feature>
<feature type="transmembrane region" description="Helical" evidence="1">
    <location>
        <begin position="112"/>
        <end position="130"/>
    </location>
</feature>
<dbReference type="InterPro" id="IPR009936">
    <property type="entry name" value="DUF1468"/>
</dbReference>
<evidence type="ECO:0000313" key="3">
    <source>
        <dbReference type="EMBL" id="MFG1372479.1"/>
    </source>
</evidence>
<feature type="transmembrane region" description="Helical" evidence="1">
    <location>
        <begin position="137"/>
        <end position="158"/>
    </location>
</feature>
<keyword evidence="1" id="KW-0812">Transmembrane</keyword>
<dbReference type="Pfam" id="PF07331">
    <property type="entry name" value="TctB"/>
    <property type="match status" value="1"/>
</dbReference>
<protein>
    <submittedName>
        <fullName evidence="3">Tripartite tricarboxylate transporter TctB family protein</fullName>
    </submittedName>
</protein>
<evidence type="ECO:0000256" key="1">
    <source>
        <dbReference type="SAM" id="Phobius"/>
    </source>
</evidence>
<sequence length="168" mass="17869">MPGRALTFLTAVEGLMHIIRNPRDVLSGLLFIVLALLFAWQTQDLPMGTAVRMGPGYFPLVLAVLLGLLGLIVLVNGLRFPGEMPSGIAWRALAIITFAVVFFGFAVRPLGFLPALAVSVFVSALASRLFHPATALAITAAMVVFAWAVFVKGLGLPLPLIGPWLGGY</sequence>
<feature type="transmembrane region" description="Helical" evidence="1">
    <location>
        <begin position="25"/>
        <end position="42"/>
    </location>
</feature>
<keyword evidence="1" id="KW-0472">Membrane</keyword>
<dbReference type="RefSeq" id="WP_393992369.1">
    <property type="nucleotide sequence ID" value="NZ_JBAFVH010000005.1"/>
</dbReference>
<accession>A0ABW6ZUR5</accession>
<dbReference type="EMBL" id="JBAFVH010000005">
    <property type="protein sequence ID" value="MFG1372479.1"/>
    <property type="molecule type" value="Genomic_DNA"/>
</dbReference>
<feature type="domain" description="DUF1468" evidence="2">
    <location>
        <begin position="26"/>
        <end position="159"/>
    </location>
</feature>
<feature type="transmembrane region" description="Helical" evidence="1">
    <location>
        <begin position="88"/>
        <end position="106"/>
    </location>
</feature>
<keyword evidence="1" id="KW-1133">Transmembrane helix</keyword>
<dbReference type="Proteomes" id="UP001604002">
    <property type="component" value="Unassembled WGS sequence"/>
</dbReference>
<evidence type="ECO:0000259" key="2">
    <source>
        <dbReference type="Pfam" id="PF07331"/>
    </source>
</evidence>
<reference evidence="3 4" key="1">
    <citation type="submission" date="2024-02" db="EMBL/GenBank/DDBJ databases">
        <title>Expansion and revision of Xanthobacter and proposal of Roseixanthobacter gen. nov.</title>
        <authorList>
            <person name="Soltysiak M.P.M."/>
            <person name="Jalihal A."/>
            <person name="Ory A."/>
            <person name="Chrisophersen C."/>
            <person name="Lee A.D."/>
            <person name="Boulton J."/>
            <person name="Springer M."/>
        </authorList>
    </citation>
    <scope>NUCLEOTIDE SEQUENCE [LARGE SCALE GENOMIC DNA]</scope>
    <source>
        <strain evidence="3 4">23A</strain>
    </source>
</reference>
<comment type="caution">
    <text evidence="3">The sequence shown here is derived from an EMBL/GenBank/DDBJ whole genome shotgun (WGS) entry which is preliminary data.</text>
</comment>
<proteinExistence type="predicted"/>
<organism evidence="3 4">
    <name type="scientific">Xanthobacter oligotrophicus</name>
    <dbReference type="NCBI Taxonomy" id="2607286"/>
    <lineage>
        <taxon>Bacteria</taxon>
        <taxon>Pseudomonadati</taxon>
        <taxon>Pseudomonadota</taxon>
        <taxon>Alphaproteobacteria</taxon>
        <taxon>Hyphomicrobiales</taxon>
        <taxon>Xanthobacteraceae</taxon>
        <taxon>Xanthobacter</taxon>
    </lineage>
</organism>
<gene>
    <name evidence="3" type="ORF">V5F32_09920</name>
</gene>
<evidence type="ECO:0000313" key="4">
    <source>
        <dbReference type="Proteomes" id="UP001604002"/>
    </source>
</evidence>
<keyword evidence="4" id="KW-1185">Reference proteome</keyword>